<evidence type="ECO:0000256" key="11">
    <source>
        <dbReference type="SAM" id="MobiDB-lite"/>
    </source>
</evidence>
<dbReference type="InterPro" id="IPR014746">
    <property type="entry name" value="Gln_synth/guanido_kin_cat_dom"/>
</dbReference>
<feature type="compositionally biased region" description="Polar residues" evidence="11">
    <location>
        <begin position="734"/>
        <end position="746"/>
    </location>
</feature>
<sequence>MGLLKVGTPKTWGDSKKDLKYIRQAGVRQFISTYNRVKDLKGDELLWGDEIEYGVFHLDPESKKIRLSLRAKEIMDELNRKEGIHSQIVEGCNWVPEYGAWMVEATPNRPYTGYTTDLLRVERNMRLRRKRILTVLKENEISPTVSSFPLLGAMGDDGSVPPVPVGGPRTESEYIGDGIINPHPRFGTLTANIRQRRGSNVNIRVPLFRDRKTPEYAEFEPPPGDVDGCCGSDSQQLWRYGKGDASQEAYGRDKLVVGCSKSSKDEETDVRNDMATLEKWLVDVQCEGCRGLFYRSAPGVIVPDADWPRNGDIVVGYELANTPGWIRLQNGYYLPMHSDDAKIKFLHKVSSRAQPSNTEMKRIGSSTPLFRTQAVAKDQVTSLLDGGELQLDGVATAVAEHPTAPTPIAEPDGNKETVRAAIHMDAMAFGMGCCCLQITFQAKDVEESRFIYDQLAVLAPIMMALTASTPLLKGRIADTDCRWGIISESVDDRTPAERGRDDPNAPYECLNEDGTRRIYKSRYDSISTYIYQGALYLEDEYKKKSGLANRVLNIYNDIPVPIDEKSYQQLREAGIDPALAQHVAHLFIRDPLVVFSGAVEEVNDDLQTEHFESIQSTNWQSVRWKPPPPRNSPNDPHIGWRTEFRSMEIQLTDFENSAFTVFIVLLTRVILTFDLNFYIPMSRVDANMQRAHSRNAAAKGKFFFRRHLAPLEEGDDGYGVKYASMFSRAVNGENGLNGSSSHTNQEVAEDGVSLKRRQAPCAPGSEEENAFEEMTIAEIMRGKGDYYPGLIPLVLAYLDHINCDSVTLERLTKYLHFIEQRATGELVTPATWMRNYVRNHPAYKGDSVVSDEIAYDLMTACKDIGEGKLHVPELLGDIKIEPISKEGAYDVKLDSNRVQNDRILQLLQRYTNRKSFSAKG</sequence>
<evidence type="ECO:0000256" key="7">
    <source>
        <dbReference type="ARBA" id="ARBA00022840"/>
    </source>
</evidence>
<evidence type="ECO:0000256" key="8">
    <source>
        <dbReference type="ARBA" id="ARBA00030585"/>
    </source>
</evidence>
<keyword evidence="4 10" id="KW-0436">Ligase</keyword>
<dbReference type="Gene3D" id="3.30.590.50">
    <property type="match status" value="3"/>
</dbReference>
<evidence type="ECO:0000256" key="6">
    <source>
        <dbReference type="ARBA" id="ARBA00022741"/>
    </source>
</evidence>
<keyword evidence="7 10" id="KW-0067">ATP-binding</keyword>
<dbReference type="GO" id="GO:0005524">
    <property type="term" value="F:ATP binding"/>
    <property type="evidence" value="ECO:0007669"/>
    <property type="project" value="UniProtKB-UniRule"/>
</dbReference>
<dbReference type="GO" id="GO:0006750">
    <property type="term" value="P:glutathione biosynthetic process"/>
    <property type="evidence" value="ECO:0007669"/>
    <property type="project" value="UniProtKB-UniRule"/>
</dbReference>
<evidence type="ECO:0000256" key="9">
    <source>
        <dbReference type="ARBA" id="ARBA00032122"/>
    </source>
</evidence>
<dbReference type="InterPro" id="IPR004308">
    <property type="entry name" value="GCS"/>
</dbReference>
<protein>
    <recommendedName>
        <fullName evidence="3 10">Glutamate--cysteine ligase</fullName>
        <ecNumber evidence="3 10">6.3.2.2</ecNumber>
    </recommendedName>
    <alternativeName>
        <fullName evidence="9 10">Gamma-ECS</fullName>
    </alternativeName>
    <alternativeName>
        <fullName evidence="8 10">Gamma-glutamylcysteine synthetase</fullName>
    </alternativeName>
</protein>
<feature type="region of interest" description="Disordered" evidence="11">
    <location>
        <begin position="734"/>
        <end position="753"/>
    </location>
</feature>
<keyword evidence="5 10" id="KW-0317">Glutathione biosynthesis</keyword>
<evidence type="ECO:0000256" key="5">
    <source>
        <dbReference type="ARBA" id="ARBA00022684"/>
    </source>
</evidence>
<dbReference type="Proteomes" id="UP001153069">
    <property type="component" value="Unassembled WGS sequence"/>
</dbReference>
<keyword evidence="6 10" id="KW-0547">Nucleotide-binding</keyword>
<evidence type="ECO:0000256" key="10">
    <source>
        <dbReference type="RuleBase" id="RU367135"/>
    </source>
</evidence>
<evidence type="ECO:0000256" key="2">
    <source>
        <dbReference type="ARBA" id="ARBA00008100"/>
    </source>
</evidence>
<dbReference type="SUPFAM" id="SSF55931">
    <property type="entry name" value="Glutamine synthetase/guanido kinase"/>
    <property type="match status" value="1"/>
</dbReference>
<accession>A0A9N8HMV0</accession>
<dbReference type="OrthoDB" id="7939818at2759"/>
<dbReference type="AlphaFoldDB" id="A0A9N8HMV0"/>
<dbReference type="EC" id="6.3.2.2" evidence="3 10"/>
<comment type="pathway">
    <text evidence="1 10">Sulfur metabolism; glutathione biosynthesis; glutathione from L-cysteine and L-glutamate: step 1/2.</text>
</comment>
<evidence type="ECO:0000256" key="1">
    <source>
        <dbReference type="ARBA" id="ARBA00005006"/>
    </source>
</evidence>
<dbReference type="PANTHER" id="PTHR11164:SF0">
    <property type="entry name" value="GLUTAMATE--CYSTEINE LIGASE CATALYTIC SUBUNIT"/>
    <property type="match status" value="1"/>
</dbReference>
<proteinExistence type="inferred from homology"/>
<comment type="similarity">
    <text evidence="2 10">Belongs to the glutamate--cysteine ligase type 3 family.</text>
</comment>
<dbReference type="PANTHER" id="PTHR11164">
    <property type="entry name" value="GLUTAMATE CYSTEINE LIGASE"/>
    <property type="match status" value="1"/>
</dbReference>
<dbReference type="EMBL" id="CAICTM010001027">
    <property type="protein sequence ID" value="CAB9519596.1"/>
    <property type="molecule type" value="Genomic_DNA"/>
</dbReference>
<comment type="catalytic activity">
    <reaction evidence="10">
        <text>L-cysteine + L-glutamate + ATP = gamma-L-glutamyl-L-cysteine + ADP + phosphate + H(+)</text>
        <dbReference type="Rhea" id="RHEA:13285"/>
        <dbReference type="ChEBI" id="CHEBI:15378"/>
        <dbReference type="ChEBI" id="CHEBI:29985"/>
        <dbReference type="ChEBI" id="CHEBI:30616"/>
        <dbReference type="ChEBI" id="CHEBI:35235"/>
        <dbReference type="ChEBI" id="CHEBI:43474"/>
        <dbReference type="ChEBI" id="CHEBI:58173"/>
        <dbReference type="ChEBI" id="CHEBI:456216"/>
        <dbReference type="EC" id="6.3.2.2"/>
    </reaction>
</comment>
<dbReference type="GO" id="GO:0004357">
    <property type="term" value="F:glutamate-cysteine ligase activity"/>
    <property type="evidence" value="ECO:0007669"/>
    <property type="project" value="UniProtKB-UniRule"/>
</dbReference>
<feature type="region of interest" description="Disordered" evidence="11">
    <location>
        <begin position="618"/>
        <end position="637"/>
    </location>
</feature>
<name>A0A9N8HMV0_9STRA</name>
<dbReference type="Gene3D" id="1.10.8.960">
    <property type="match status" value="1"/>
</dbReference>
<organism evidence="12 13">
    <name type="scientific">Seminavis robusta</name>
    <dbReference type="NCBI Taxonomy" id="568900"/>
    <lineage>
        <taxon>Eukaryota</taxon>
        <taxon>Sar</taxon>
        <taxon>Stramenopiles</taxon>
        <taxon>Ochrophyta</taxon>
        <taxon>Bacillariophyta</taxon>
        <taxon>Bacillariophyceae</taxon>
        <taxon>Bacillariophycidae</taxon>
        <taxon>Naviculales</taxon>
        <taxon>Naviculaceae</taxon>
        <taxon>Seminavis</taxon>
    </lineage>
</organism>
<evidence type="ECO:0000313" key="12">
    <source>
        <dbReference type="EMBL" id="CAB9519596.1"/>
    </source>
</evidence>
<evidence type="ECO:0000313" key="13">
    <source>
        <dbReference type="Proteomes" id="UP001153069"/>
    </source>
</evidence>
<gene>
    <name evidence="12" type="ORF">SEMRO_1029_G233270.1</name>
</gene>
<reference evidence="12" key="1">
    <citation type="submission" date="2020-06" db="EMBL/GenBank/DDBJ databases">
        <authorList>
            <consortium name="Plant Systems Biology data submission"/>
        </authorList>
    </citation>
    <scope>NUCLEOTIDE SEQUENCE</scope>
    <source>
        <strain evidence="12">D6</strain>
    </source>
</reference>
<keyword evidence="13" id="KW-1185">Reference proteome</keyword>
<dbReference type="Pfam" id="PF03074">
    <property type="entry name" value="GCS"/>
    <property type="match status" value="1"/>
</dbReference>
<evidence type="ECO:0000256" key="3">
    <source>
        <dbReference type="ARBA" id="ARBA00012220"/>
    </source>
</evidence>
<evidence type="ECO:0000256" key="4">
    <source>
        <dbReference type="ARBA" id="ARBA00022598"/>
    </source>
</evidence>
<comment type="caution">
    <text evidence="12">The sequence shown here is derived from an EMBL/GenBank/DDBJ whole genome shotgun (WGS) entry which is preliminary data.</text>
</comment>